<accession>A0A0G4J5R9</accession>
<evidence type="ECO:0000256" key="4">
    <source>
        <dbReference type="SAM" id="MobiDB-lite"/>
    </source>
</evidence>
<dbReference type="InterPro" id="IPR011047">
    <property type="entry name" value="Quinoprotein_ADH-like_sf"/>
</dbReference>
<feature type="region of interest" description="Disordered" evidence="4">
    <location>
        <begin position="1029"/>
        <end position="1059"/>
    </location>
</feature>
<evidence type="ECO:0000256" key="3">
    <source>
        <dbReference type="PROSITE-ProRule" id="PRU00221"/>
    </source>
</evidence>
<evidence type="ECO:0000256" key="2">
    <source>
        <dbReference type="ARBA" id="ARBA00022737"/>
    </source>
</evidence>
<protein>
    <recommendedName>
        <fullName evidence="5">EF-hand domain-containing protein</fullName>
    </recommendedName>
</protein>
<dbReference type="AlphaFoldDB" id="A0A0G4J5R9"/>
<dbReference type="Proteomes" id="UP000039324">
    <property type="component" value="Unassembled WGS sequence"/>
</dbReference>
<evidence type="ECO:0000259" key="5">
    <source>
        <dbReference type="PROSITE" id="PS50222"/>
    </source>
</evidence>
<dbReference type="InterPro" id="IPR001680">
    <property type="entry name" value="WD40_rpt"/>
</dbReference>
<keyword evidence="1 3" id="KW-0853">WD repeat</keyword>
<proteinExistence type="predicted"/>
<evidence type="ECO:0000313" key="6">
    <source>
        <dbReference type="EMBL" id="CEP02709.1"/>
    </source>
</evidence>
<dbReference type="PANTHER" id="PTHR44324:SF4">
    <property type="entry name" value="WD40 REPEAT DOMAIN 95"/>
    <property type="match status" value="1"/>
</dbReference>
<reference evidence="6 7" key="1">
    <citation type="submission" date="2015-02" db="EMBL/GenBank/DDBJ databases">
        <authorList>
            <person name="Chooi Y.-H."/>
        </authorList>
    </citation>
    <scope>NUCLEOTIDE SEQUENCE [LARGE SCALE GENOMIC DNA]</scope>
    <source>
        <strain evidence="6">E3</strain>
    </source>
</reference>
<dbReference type="PROSITE" id="PS50294">
    <property type="entry name" value="WD_REPEATS_REGION"/>
    <property type="match status" value="1"/>
</dbReference>
<dbReference type="EMBL" id="CDSF01000133">
    <property type="protein sequence ID" value="CEP02709.1"/>
    <property type="molecule type" value="Genomic_DNA"/>
</dbReference>
<dbReference type="PROSITE" id="PS00678">
    <property type="entry name" value="WD_REPEATS_1"/>
    <property type="match status" value="1"/>
</dbReference>
<feature type="domain" description="EF-hand" evidence="5">
    <location>
        <begin position="66"/>
        <end position="101"/>
    </location>
</feature>
<dbReference type="OrthoDB" id="5980302at2759"/>
<sequence length="1196" mass="132247">MAPADDFVEIGLQLARRLASTKDVDLRGNFFDTAFILHDLESIWLGHGSGLNQTQFIDLLSNALDIERRELEVEFEKIDANFDGVLSWDELISYLVRSAWSNWVFINNLSRDYLSQGHVTGAVRRGRHQFMMTRLHPIRDNRIATIWFVQSSCQLSRLTSIRVHSTDNTVRIYSSTSPKLREFLPMTRRSDAPLLQVRLSEARGRRPPSPETVLVEWHQTHSARGSSTLQTAADSLNDKHDIEPTAIATFDKNGQICIGAMDRTISFFSRVITGKERLRVLDKTYGTPVSLQYKCDLQYQVEKAPTFMQCCDLAERPSVMLLADVSGHMSVIDLTTHCLLSRNHVQNHEPITKFKLVPKVGLATAGFDGKLIISDMTRWTPIISLCGHKQGIFGLDYCPRSRMIITAGYDGRILAWDPYMSAPVARIAGQHSSVIQICANEDENQFITVTSDKRIRLYDIRTWSCIQTLLESEMHTPEDKFTAAAFDFTNKQLITAGSHLRIWPVTTYEGQRKVVQASTDSNAFPARAHHCLIVTVRYSDLFGHVVSVGVDQTVNVWDVFSGRRINQFTAAPNADSTTVTNVDDEKMAVRAACSDRRGKRLFTGLATGELHCWNPHNGALLRTLPAACGAGTSCEVTYLHYTSECHAHPVVGLIPAMNALAWWSEAQTTETSKAMVCKLPGGSTMKLLCLHANPSFVVSGTSNGEVILWSASQPSRISRTYAVTSADIGISMVRALSRSETVIAGTTDGNLFAIDTSTGAIRGLSRRRLPEFVLCAATDAEETCVIVCDCLKTAEILGLDDDAHQPPVRFEPNARSNMTSVTNCSRIKNFLIASDGGDMSLWSYAGQLTARFGQSATWPPELKALRPDATENETDGWDARVPVVAVAPSKKPVHYADQNPVYIPSTILPRGLRTRDDELTSLIARSGKQESGDDDAKYLSSARELKRAMIEYMKAEDERMRAEWAMKNRRGRLERSPSIARISIDRAHRGQTSPRMNALAEMAYEAKSPRKQAKAKRADRKVTTFDQPIRRRLKGANSEATPSTRRKPSTKAKPAMKHPALRVAPTSTEASAAVHPSAVQIIDVMRRESESAASLIHDLNVAADRRSTSISAVHANGRPSFASSRSSKRNTLIPGGFASARGPPLPAIAPASVTQPKPLQAPRKSYDDLYLPPIGDQLEDEGDVDSDLASIVDSVY</sequence>
<evidence type="ECO:0000313" key="7">
    <source>
        <dbReference type="Proteomes" id="UP000039324"/>
    </source>
</evidence>
<dbReference type="SUPFAM" id="SSF50998">
    <property type="entry name" value="Quinoprotein alcohol dehydrogenase-like"/>
    <property type="match status" value="2"/>
</dbReference>
<dbReference type="PROSITE" id="PS50222">
    <property type="entry name" value="EF_HAND_2"/>
    <property type="match status" value="1"/>
</dbReference>
<dbReference type="InterPro" id="IPR051242">
    <property type="entry name" value="WD-EF-hand_domain"/>
</dbReference>
<feature type="repeat" description="WD" evidence="3">
    <location>
        <begin position="526"/>
        <end position="567"/>
    </location>
</feature>
<feature type="repeat" description="WD" evidence="3">
    <location>
        <begin position="385"/>
        <end position="417"/>
    </location>
</feature>
<dbReference type="OMA" id="RIATIWF"/>
<dbReference type="Gene3D" id="2.130.10.10">
    <property type="entry name" value="YVTN repeat-like/Quinoprotein amine dehydrogenase"/>
    <property type="match status" value="3"/>
</dbReference>
<name>A0A0G4J5R9_PLABS</name>
<keyword evidence="7" id="KW-1185">Reference proteome</keyword>
<feature type="repeat" description="WD" evidence="3">
    <location>
        <begin position="427"/>
        <end position="468"/>
    </location>
</feature>
<dbReference type="Pfam" id="PF00400">
    <property type="entry name" value="WD40"/>
    <property type="match status" value="1"/>
</dbReference>
<organism evidence="6 7">
    <name type="scientific">Plasmodiophora brassicae</name>
    <name type="common">Clubroot disease agent</name>
    <dbReference type="NCBI Taxonomy" id="37360"/>
    <lineage>
        <taxon>Eukaryota</taxon>
        <taxon>Sar</taxon>
        <taxon>Rhizaria</taxon>
        <taxon>Endomyxa</taxon>
        <taxon>Phytomyxea</taxon>
        <taxon>Plasmodiophorida</taxon>
        <taxon>Plasmodiophoridae</taxon>
        <taxon>Plasmodiophora</taxon>
    </lineage>
</organism>
<feature type="region of interest" description="Disordered" evidence="4">
    <location>
        <begin position="1116"/>
        <end position="1183"/>
    </location>
</feature>
<dbReference type="InterPro" id="IPR002048">
    <property type="entry name" value="EF_hand_dom"/>
</dbReference>
<gene>
    <name evidence="6" type="ORF">PBRA_002676</name>
</gene>
<dbReference type="PROSITE" id="PS50082">
    <property type="entry name" value="WD_REPEATS_2"/>
    <property type="match status" value="3"/>
</dbReference>
<feature type="compositionally biased region" description="Basic residues" evidence="4">
    <location>
        <begin position="1044"/>
        <end position="1059"/>
    </location>
</feature>
<dbReference type="PANTHER" id="PTHR44324">
    <property type="entry name" value="WD40 REPEAT DOMAIN 95"/>
    <property type="match status" value="1"/>
</dbReference>
<dbReference type="InterPro" id="IPR015943">
    <property type="entry name" value="WD40/YVTN_repeat-like_dom_sf"/>
</dbReference>
<dbReference type="InterPro" id="IPR019775">
    <property type="entry name" value="WD40_repeat_CS"/>
</dbReference>
<keyword evidence="2" id="KW-0677">Repeat</keyword>
<dbReference type="GO" id="GO:0005509">
    <property type="term" value="F:calcium ion binding"/>
    <property type="evidence" value="ECO:0007669"/>
    <property type="project" value="InterPro"/>
</dbReference>
<evidence type="ECO:0000256" key="1">
    <source>
        <dbReference type="ARBA" id="ARBA00022574"/>
    </source>
</evidence>
<dbReference type="SMART" id="SM00320">
    <property type="entry name" value="WD40"/>
    <property type="match status" value="7"/>
</dbReference>